<evidence type="ECO:0000313" key="2">
    <source>
        <dbReference type="EMBL" id="OGY82954.1"/>
    </source>
</evidence>
<keyword evidence="1" id="KW-1133">Transmembrane helix</keyword>
<evidence type="ECO:0000256" key="1">
    <source>
        <dbReference type="SAM" id="Phobius"/>
    </source>
</evidence>
<organism evidence="2 3">
    <name type="scientific">Candidatus Kerfeldbacteria bacterium RIFCSPHIGHO2_12_FULL_48_17</name>
    <dbReference type="NCBI Taxonomy" id="1798542"/>
    <lineage>
        <taxon>Bacteria</taxon>
        <taxon>Candidatus Kerfeldiibacteriota</taxon>
    </lineage>
</organism>
<name>A0A1G2B1B1_9BACT</name>
<dbReference type="Gene3D" id="1.10.3730.20">
    <property type="match status" value="1"/>
</dbReference>
<comment type="caution">
    <text evidence="2">The sequence shown here is derived from an EMBL/GenBank/DDBJ whole genome shotgun (WGS) entry which is preliminary data.</text>
</comment>
<sequence length="138" mass="15277">MESIIFGLLTVLTWGFYNTLYKPHNTLRLNLYFTLVVMGFILMTMGLIGFMRSAKSTEPTMLNLIFGIVMGFCLGTGCIFCSKLYEGGASLSVAVPLISVRVIAVTTFAGILWFKEPVTVNFFIGLFGALMCAWFIGR</sequence>
<accession>A0A1G2B1B1</accession>
<evidence type="ECO:0008006" key="4">
    <source>
        <dbReference type="Google" id="ProtNLM"/>
    </source>
</evidence>
<dbReference type="EMBL" id="MHKD01000024">
    <property type="protein sequence ID" value="OGY82954.1"/>
    <property type="molecule type" value="Genomic_DNA"/>
</dbReference>
<dbReference type="AlphaFoldDB" id="A0A1G2B1B1"/>
<proteinExistence type="predicted"/>
<feature type="transmembrane region" description="Helical" evidence="1">
    <location>
        <begin position="91"/>
        <end position="113"/>
    </location>
</feature>
<dbReference type="Proteomes" id="UP000176952">
    <property type="component" value="Unassembled WGS sequence"/>
</dbReference>
<feature type="transmembrane region" description="Helical" evidence="1">
    <location>
        <begin position="31"/>
        <end position="50"/>
    </location>
</feature>
<keyword evidence="1" id="KW-0472">Membrane</keyword>
<evidence type="ECO:0000313" key="3">
    <source>
        <dbReference type="Proteomes" id="UP000176952"/>
    </source>
</evidence>
<gene>
    <name evidence="2" type="ORF">A3F54_04595</name>
</gene>
<protein>
    <recommendedName>
        <fullName evidence="4">EamA domain-containing protein</fullName>
    </recommendedName>
</protein>
<feature type="transmembrane region" description="Helical" evidence="1">
    <location>
        <begin position="62"/>
        <end position="85"/>
    </location>
</feature>
<reference evidence="2 3" key="1">
    <citation type="journal article" date="2016" name="Nat. Commun.">
        <title>Thousands of microbial genomes shed light on interconnected biogeochemical processes in an aquifer system.</title>
        <authorList>
            <person name="Anantharaman K."/>
            <person name="Brown C.T."/>
            <person name="Hug L.A."/>
            <person name="Sharon I."/>
            <person name="Castelle C.J."/>
            <person name="Probst A.J."/>
            <person name="Thomas B.C."/>
            <person name="Singh A."/>
            <person name="Wilkins M.J."/>
            <person name="Karaoz U."/>
            <person name="Brodie E.L."/>
            <person name="Williams K.H."/>
            <person name="Hubbard S.S."/>
            <person name="Banfield J.F."/>
        </authorList>
    </citation>
    <scope>NUCLEOTIDE SEQUENCE [LARGE SCALE GENOMIC DNA]</scope>
</reference>
<feature type="transmembrane region" description="Helical" evidence="1">
    <location>
        <begin position="120"/>
        <end position="137"/>
    </location>
</feature>
<keyword evidence="1" id="KW-0812">Transmembrane</keyword>